<gene>
    <name evidence="1" type="ORF">FOZ74_13190</name>
</gene>
<organism evidence="1 2">
    <name type="scientific">Comamonas flocculans</name>
    <dbReference type="NCBI Taxonomy" id="2597701"/>
    <lineage>
        <taxon>Bacteria</taxon>
        <taxon>Pseudomonadati</taxon>
        <taxon>Pseudomonadota</taxon>
        <taxon>Betaproteobacteria</taxon>
        <taxon>Burkholderiales</taxon>
        <taxon>Comamonadaceae</taxon>
        <taxon>Comamonas</taxon>
    </lineage>
</organism>
<dbReference type="AlphaFoldDB" id="A0A5B8RXQ6"/>
<dbReference type="EMBL" id="CP042344">
    <property type="protein sequence ID" value="QEA13903.1"/>
    <property type="molecule type" value="Genomic_DNA"/>
</dbReference>
<reference evidence="1 2" key="1">
    <citation type="submission" date="2019-07" db="EMBL/GenBank/DDBJ databases">
        <title>Complete genome sequence of Comamonas sp. NLF 7-7 isolated from livestock.</title>
        <authorList>
            <person name="Kim D.H."/>
            <person name="Kim J.G."/>
        </authorList>
    </citation>
    <scope>NUCLEOTIDE SEQUENCE [LARGE SCALE GENOMIC DNA]</scope>
    <source>
        <strain evidence="1 2">NLF 7-7</strain>
    </source>
</reference>
<keyword evidence="2" id="KW-1185">Reference proteome</keyword>
<sequence>MREFHDTQGQRWQAAPMYASYGQMLLVFSRMDGNDILQRQMLADTLPQAEDELAQLDDAALRQWLADAQPWDFNAKKL</sequence>
<dbReference type="OrthoDB" id="5959235at2"/>
<proteinExistence type="predicted"/>
<dbReference type="KEGG" id="cof:FOZ74_13190"/>
<dbReference type="RefSeq" id="WP_146913488.1">
    <property type="nucleotide sequence ID" value="NZ_CP042344.1"/>
</dbReference>
<protein>
    <submittedName>
        <fullName evidence="1">Uncharacterized protein</fullName>
    </submittedName>
</protein>
<name>A0A5B8RXQ6_9BURK</name>
<dbReference type="Proteomes" id="UP000321199">
    <property type="component" value="Chromosome"/>
</dbReference>
<accession>A0A5B8RXQ6</accession>
<evidence type="ECO:0000313" key="2">
    <source>
        <dbReference type="Proteomes" id="UP000321199"/>
    </source>
</evidence>
<evidence type="ECO:0000313" key="1">
    <source>
        <dbReference type="EMBL" id="QEA13903.1"/>
    </source>
</evidence>